<dbReference type="InterPro" id="IPR012337">
    <property type="entry name" value="RNaseH-like_sf"/>
</dbReference>
<dbReference type="GO" id="GO:0003723">
    <property type="term" value="F:RNA binding"/>
    <property type="evidence" value="ECO:0007669"/>
    <property type="project" value="UniProtKB-UniRule"/>
</dbReference>
<gene>
    <name evidence="14" type="primary">rnhB</name>
    <name evidence="19" type="ORF">E6H04_07705</name>
</gene>
<dbReference type="GO" id="GO:0032299">
    <property type="term" value="C:ribonuclease H2 complex"/>
    <property type="evidence" value="ECO:0007669"/>
    <property type="project" value="TreeGrafter"/>
</dbReference>
<dbReference type="NCBIfam" id="NF000595">
    <property type="entry name" value="PRK00015.1-3"/>
    <property type="match status" value="1"/>
</dbReference>
<dbReference type="GO" id="GO:0006298">
    <property type="term" value="P:mismatch repair"/>
    <property type="evidence" value="ECO:0007669"/>
    <property type="project" value="TreeGrafter"/>
</dbReference>
<dbReference type="GO" id="GO:0004523">
    <property type="term" value="F:RNA-DNA hybrid ribonuclease activity"/>
    <property type="evidence" value="ECO:0007669"/>
    <property type="project" value="UniProtKB-UniRule"/>
</dbReference>
<protein>
    <recommendedName>
        <fullName evidence="7 14">Ribonuclease HII</fullName>
        <shortName evidence="14">RNase HII</shortName>
        <ecNumber evidence="6 14">3.1.26.4</ecNumber>
    </recommendedName>
</protein>
<dbReference type="EC" id="3.1.26.4" evidence="6 14"/>
<evidence type="ECO:0000256" key="10">
    <source>
        <dbReference type="ARBA" id="ARBA00022723"/>
    </source>
</evidence>
<evidence type="ECO:0000256" key="13">
    <source>
        <dbReference type="ARBA" id="ARBA00023211"/>
    </source>
</evidence>
<evidence type="ECO:0000256" key="16">
    <source>
        <dbReference type="RuleBase" id="RU003515"/>
    </source>
</evidence>
<comment type="cofactor">
    <cofactor evidence="2">
        <name>Mg(2+)</name>
        <dbReference type="ChEBI" id="CHEBI:18420"/>
    </cofactor>
</comment>
<dbReference type="InterPro" id="IPR024567">
    <property type="entry name" value="RNase_HII/HIII_dom"/>
</dbReference>
<feature type="domain" description="RNase H type-2" evidence="18">
    <location>
        <begin position="63"/>
        <end position="252"/>
    </location>
</feature>
<comment type="caution">
    <text evidence="19">The sequence shown here is derived from an EMBL/GenBank/DDBJ whole genome shotgun (WGS) entry which is preliminary data.</text>
</comment>
<evidence type="ECO:0000256" key="17">
    <source>
        <dbReference type="SAM" id="Coils"/>
    </source>
</evidence>
<evidence type="ECO:0000256" key="7">
    <source>
        <dbReference type="ARBA" id="ARBA00019179"/>
    </source>
</evidence>
<dbReference type="EMBL" id="VBAO01000190">
    <property type="protein sequence ID" value="TMI80954.1"/>
    <property type="molecule type" value="Genomic_DNA"/>
</dbReference>
<proteinExistence type="inferred from homology"/>
<accession>A0A537JBM7</accession>
<dbReference type="Proteomes" id="UP000320048">
    <property type="component" value="Unassembled WGS sequence"/>
</dbReference>
<evidence type="ECO:0000256" key="9">
    <source>
        <dbReference type="ARBA" id="ARBA00022722"/>
    </source>
</evidence>
<comment type="subcellular location">
    <subcellularLocation>
        <location evidence="4 14">Cytoplasm</location>
    </subcellularLocation>
</comment>
<dbReference type="PANTHER" id="PTHR10954:SF18">
    <property type="entry name" value="RIBONUCLEASE HII"/>
    <property type="match status" value="1"/>
</dbReference>
<evidence type="ECO:0000256" key="2">
    <source>
        <dbReference type="ARBA" id="ARBA00001946"/>
    </source>
</evidence>
<evidence type="ECO:0000256" key="6">
    <source>
        <dbReference type="ARBA" id="ARBA00012180"/>
    </source>
</evidence>
<dbReference type="GO" id="GO:0043137">
    <property type="term" value="P:DNA replication, removal of RNA primer"/>
    <property type="evidence" value="ECO:0007669"/>
    <property type="project" value="TreeGrafter"/>
</dbReference>
<keyword evidence="9 14" id="KW-0540">Nuclease</keyword>
<comment type="function">
    <text evidence="3 14 16">Endonuclease that specifically degrades the RNA of RNA-DNA hybrids.</text>
</comment>
<keyword evidence="10 14" id="KW-0479">Metal-binding</keyword>
<comment type="cofactor">
    <cofactor evidence="14 15">
        <name>Mn(2+)</name>
        <dbReference type="ChEBI" id="CHEBI:29035"/>
    </cofactor>
    <cofactor evidence="14 15">
        <name>Mg(2+)</name>
        <dbReference type="ChEBI" id="CHEBI:18420"/>
    </cofactor>
    <text evidence="14 15">Manganese or magnesium. Binds 1 divalent metal ion per monomer in the absence of substrate. May bind a second metal ion after substrate binding.</text>
</comment>
<comment type="catalytic activity">
    <reaction evidence="1 14 15 16">
        <text>Endonucleolytic cleavage to 5'-phosphomonoester.</text>
        <dbReference type="EC" id="3.1.26.4"/>
    </reaction>
</comment>
<evidence type="ECO:0000256" key="4">
    <source>
        <dbReference type="ARBA" id="ARBA00004496"/>
    </source>
</evidence>
<dbReference type="InterPro" id="IPR022898">
    <property type="entry name" value="RNase_HII"/>
</dbReference>
<evidence type="ECO:0000256" key="12">
    <source>
        <dbReference type="ARBA" id="ARBA00022801"/>
    </source>
</evidence>
<dbReference type="AlphaFoldDB" id="A0A537JBM7"/>
<feature type="binding site" evidence="14 15">
    <location>
        <position position="70"/>
    </location>
    <ligand>
        <name>a divalent metal cation</name>
        <dbReference type="ChEBI" id="CHEBI:60240"/>
    </ligand>
</feature>
<keyword evidence="8 14" id="KW-0963">Cytoplasm</keyword>
<evidence type="ECO:0000256" key="11">
    <source>
        <dbReference type="ARBA" id="ARBA00022759"/>
    </source>
</evidence>
<feature type="binding site" evidence="14 15">
    <location>
        <position position="161"/>
    </location>
    <ligand>
        <name>a divalent metal cation</name>
        <dbReference type="ChEBI" id="CHEBI:60240"/>
    </ligand>
</feature>
<dbReference type="CDD" id="cd07182">
    <property type="entry name" value="RNase_HII_bacteria_HII_like"/>
    <property type="match status" value="1"/>
</dbReference>
<feature type="coiled-coil region" evidence="17">
    <location>
        <begin position="24"/>
        <end position="54"/>
    </location>
</feature>
<dbReference type="PROSITE" id="PS51975">
    <property type="entry name" value="RNASE_H_2"/>
    <property type="match status" value="1"/>
</dbReference>
<evidence type="ECO:0000256" key="5">
    <source>
        <dbReference type="ARBA" id="ARBA00007383"/>
    </source>
</evidence>
<evidence type="ECO:0000256" key="15">
    <source>
        <dbReference type="PROSITE-ProRule" id="PRU01319"/>
    </source>
</evidence>
<sequence>MTARLARLARPSAALLRRLRRDPRRGVRRLAARYERTRERARAERRRVVKLYREERGRRLAGQTVVGVDEVGRGCLAGPVLAAAVILPDGPPIAGLDDSKRLTPAARERLNDEIRARALAVAVAEASVEEIARLNIRGAALLAMRRAVEALGPLPDFALIDGRDRLALRLDHEAMVRGDAACACIAAASIVAKVARDRLMRELDGAFPGYGFAQHKGYSTAEHIDALVRLGPCPAHRRAFLPVAQLALFEWR</sequence>
<evidence type="ECO:0000256" key="1">
    <source>
        <dbReference type="ARBA" id="ARBA00000077"/>
    </source>
</evidence>
<dbReference type="GO" id="GO:0005737">
    <property type="term" value="C:cytoplasm"/>
    <property type="evidence" value="ECO:0007669"/>
    <property type="project" value="UniProtKB-SubCell"/>
</dbReference>
<keyword evidence="12 14" id="KW-0378">Hydrolase</keyword>
<comment type="similarity">
    <text evidence="5 14 16">Belongs to the RNase HII family.</text>
</comment>
<dbReference type="HAMAP" id="MF_00052_B">
    <property type="entry name" value="RNase_HII_B"/>
    <property type="match status" value="1"/>
</dbReference>
<dbReference type="NCBIfam" id="NF000594">
    <property type="entry name" value="PRK00015.1-1"/>
    <property type="match status" value="1"/>
</dbReference>
<dbReference type="InterPro" id="IPR001352">
    <property type="entry name" value="RNase_HII/HIII"/>
</dbReference>
<evidence type="ECO:0000313" key="20">
    <source>
        <dbReference type="Proteomes" id="UP000320048"/>
    </source>
</evidence>
<name>A0A537JBM7_9BACT</name>
<reference evidence="19 20" key="1">
    <citation type="journal article" date="2019" name="Nat. Microbiol.">
        <title>Mediterranean grassland soil C-N compound turnover is dependent on rainfall and depth, and is mediated by genomically divergent microorganisms.</title>
        <authorList>
            <person name="Diamond S."/>
            <person name="Andeer P.F."/>
            <person name="Li Z."/>
            <person name="Crits-Christoph A."/>
            <person name="Burstein D."/>
            <person name="Anantharaman K."/>
            <person name="Lane K.R."/>
            <person name="Thomas B.C."/>
            <person name="Pan C."/>
            <person name="Northen T.R."/>
            <person name="Banfield J.F."/>
        </authorList>
    </citation>
    <scope>NUCLEOTIDE SEQUENCE [LARGE SCALE GENOMIC DNA]</scope>
    <source>
        <strain evidence="19">NP_7</strain>
    </source>
</reference>
<evidence type="ECO:0000256" key="14">
    <source>
        <dbReference type="HAMAP-Rule" id="MF_00052"/>
    </source>
</evidence>
<keyword evidence="13 14" id="KW-0464">Manganese</keyword>
<dbReference type="PANTHER" id="PTHR10954">
    <property type="entry name" value="RIBONUCLEASE H2 SUBUNIT A"/>
    <property type="match status" value="1"/>
</dbReference>
<dbReference type="GO" id="GO:0030145">
    <property type="term" value="F:manganese ion binding"/>
    <property type="evidence" value="ECO:0007669"/>
    <property type="project" value="UniProtKB-UniRule"/>
</dbReference>
<organism evidence="19 20">
    <name type="scientific">Candidatus Segetimicrobium genomatis</name>
    <dbReference type="NCBI Taxonomy" id="2569760"/>
    <lineage>
        <taxon>Bacteria</taxon>
        <taxon>Bacillati</taxon>
        <taxon>Candidatus Sysuimicrobiota</taxon>
        <taxon>Candidatus Sysuimicrobiia</taxon>
        <taxon>Candidatus Sysuimicrobiales</taxon>
        <taxon>Candidatus Segetimicrobiaceae</taxon>
        <taxon>Candidatus Segetimicrobium</taxon>
    </lineage>
</organism>
<dbReference type="InterPro" id="IPR036397">
    <property type="entry name" value="RNaseH_sf"/>
</dbReference>
<keyword evidence="11 14" id="KW-0255">Endonuclease</keyword>
<evidence type="ECO:0000259" key="18">
    <source>
        <dbReference type="PROSITE" id="PS51975"/>
    </source>
</evidence>
<evidence type="ECO:0000256" key="3">
    <source>
        <dbReference type="ARBA" id="ARBA00004065"/>
    </source>
</evidence>
<evidence type="ECO:0000256" key="8">
    <source>
        <dbReference type="ARBA" id="ARBA00022490"/>
    </source>
</evidence>
<dbReference type="SUPFAM" id="SSF53098">
    <property type="entry name" value="Ribonuclease H-like"/>
    <property type="match status" value="1"/>
</dbReference>
<feature type="binding site" evidence="14 15">
    <location>
        <position position="69"/>
    </location>
    <ligand>
        <name>a divalent metal cation</name>
        <dbReference type="ChEBI" id="CHEBI:60240"/>
    </ligand>
</feature>
<dbReference type="Pfam" id="PF01351">
    <property type="entry name" value="RNase_HII"/>
    <property type="match status" value="1"/>
</dbReference>
<dbReference type="Gene3D" id="3.30.420.10">
    <property type="entry name" value="Ribonuclease H-like superfamily/Ribonuclease H"/>
    <property type="match status" value="1"/>
</dbReference>
<keyword evidence="17" id="KW-0175">Coiled coil</keyword>
<evidence type="ECO:0000313" key="19">
    <source>
        <dbReference type="EMBL" id="TMI80954.1"/>
    </source>
</evidence>